<protein>
    <submittedName>
        <fullName evidence="9">Gly-Xaa carboxypeptidase</fullName>
    </submittedName>
</protein>
<dbReference type="GO" id="GO:0046872">
    <property type="term" value="F:metal ion binding"/>
    <property type="evidence" value="ECO:0007669"/>
    <property type="project" value="UniProtKB-KW"/>
</dbReference>
<dbReference type="Pfam" id="PF07687">
    <property type="entry name" value="M20_dimer"/>
    <property type="match status" value="1"/>
</dbReference>
<feature type="active site" evidence="6">
    <location>
        <position position="157"/>
    </location>
</feature>
<dbReference type="AlphaFoldDB" id="A0A8H7CV12"/>
<feature type="domain" description="Peptidase M20 dimerisation" evidence="8">
    <location>
        <begin position="455"/>
        <end position="507"/>
    </location>
</feature>
<feature type="binding site" evidence="7">
    <location>
        <position position="602"/>
    </location>
    <ligand>
        <name>Zn(2+)</name>
        <dbReference type="ChEBI" id="CHEBI:29105"/>
        <label>1</label>
    </ligand>
</feature>
<feature type="binding site" evidence="7">
    <location>
        <position position="191"/>
    </location>
    <ligand>
        <name>Zn(2+)</name>
        <dbReference type="ChEBI" id="CHEBI:29105"/>
        <label>1</label>
    </ligand>
</feature>
<keyword evidence="3 7" id="KW-0479">Metal-binding</keyword>
<dbReference type="GO" id="GO:0000328">
    <property type="term" value="C:fungal-type vacuole lumen"/>
    <property type="evidence" value="ECO:0007669"/>
    <property type="project" value="TreeGrafter"/>
</dbReference>
<dbReference type="Pfam" id="PF01546">
    <property type="entry name" value="Peptidase_M20"/>
    <property type="match status" value="1"/>
</dbReference>
<evidence type="ECO:0000313" key="10">
    <source>
        <dbReference type="Proteomes" id="UP000620124"/>
    </source>
</evidence>
<evidence type="ECO:0000256" key="5">
    <source>
        <dbReference type="ARBA" id="ARBA00022833"/>
    </source>
</evidence>
<dbReference type="SUPFAM" id="SSF55031">
    <property type="entry name" value="Bacterial exopeptidase dimerisation domain"/>
    <property type="match status" value="1"/>
</dbReference>
<dbReference type="InterPro" id="IPR017141">
    <property type="entry name" value="Pept_M20_carboxypep"/>
</dbReference>
<comment type="similarity">
    <text evidence="1">Belongs to the peptidase M20A family.</text>
</comment>
<evidence type="ECO:0000256" key="1">
    <source>
        <dbReference type="ARBA" id="ARBA00006247"/>
    </source>
</evidence>
<evidence type="ECO:0000256" key="4">
    <source>
        <dbReference type="ARBA" id="ARBA00022801"/>
    </source>
</evidence>
<feature type="binding site" evidence="7">
    <location>
        <position position="191"/>
    </location>
    <ligand>
        <name>Zn(2+)</name>
        <dbReference type="ChEBI" id="CHEBI:29105"/>
        <label>2</label>
    </ligand>
</feature>
<dbReference type="PANTHER" id="PTHR45962:SF1">
    <property type="entry name" value="N-FATTY-ACYL-AMINO ACID SYNTHASE_HYDROLASE PM20D1"/>
    <property type="match status" value="1"/>
</dbReference>
<reference evidence="9" key="1">
    <citation type="submission" date="2020-05" db="EMBL/GenBank/DDBJ databases">
        <title>Mycena genomes resolve the evolution of fungal bioluminescence.</title>
        <authorList>
            <person name="Tsai I.J."/>
        </authorList>
    </citation>
    <scope>NUCLEOTIDE SEQUENCE</scope>
    <source>
        <strain evidence="9">CCC161011</strain>
    </source>
</reference>
<gene>
    <name evidence="9" type="ORF">MVEN_01426200</name>
</gene>
<evidence type="ECO:0000256" key="3">
    <source>
        <dbReference type="ARBA" id="ARBA00022723"/>
    </source>
</evidence>
<dbReference type="InterPro" id="IPR011650">
    <property type="entry name" value="Peptidase_M20_dimer"/>
</dbReference>
<evidence type="ECO:0000256" key="6">
    <source>
        <dbReference type="PIRSR" id="PIRSR037217-1"/>
    </source>
</evidence>
<organism evidence="9 10">
    <name type="scientific">Mycena venus</name>
    <dbReference type="NCBI Taxonomy" id="2733690"/>
    <lineage>
        <taxon>Eukaryota</taxon>
        <taxon>Fungi</taxon>
        <taxon>Dikarya</taxon>
        <taxon>Basidiomycota</taxon>
        <taxon>Agaricomycotina</taxon>
        <taxon>Agaricomycetes</taxon>
        <taxon>Agaricomycetidae</taxon>
        <taxon>Agaricales</taxon>
        <taxon>Marasmiineae</taxon>
        <taxon>Mycenaceae</taxon>
        <taxon>Mycena</taxon>
    </lineage>
</organism>
<dbReference type="Gene3D" id="3.40.630.10">
    <property type="entry name" value="Zn peptidases"/>
    <property type="match status" value="1"/>
</dbReference>
<feature type="binding site" evidence="7">
    <location>
        <position position="155"/>
    </location>
    <ligand>
        <name>Zn(2+)</name>
        <dbReference type="ChEBI" id="CHEBI:29105"/>
        <label>2</label>
    </ligand>
</feature>
<evidence type="ECO:0000259" key="8">
    <source>
        <dbReference type="Pfam" id="PF07687"/>
    </source>
</evidence>
<evidence type="ECO:0000256" key="7">
    <source>
        <dbReference type="PIRSR" id="PIRSR037217-2"/>
    </source>
</evidence>
<keyword evidence="4" id="KW-0378">Hydrolase</keyword>
<dbReference type="GO" id="GO:0051603">
    <property type="term" value="P:proteolysis involved in protein catabolic process"/>
    <property type="evidence" value="ECO:0007669"/>
    <property type="project" value="TreeGrafter"/>
</dbReference>
<keyword evidence="9" id="KW-0121">Carboxypeptidase</keyword>
<dbReference type="GO" id="GO:0004181">
    <property type="term" value="F:metallocarboxypeptidase activity"/>
    <property type="evidence" value="ECO:0007669"/>
    <property type="project" value="InterPro"/>
</dbReference>
<dbReference type="InterPro" id="IPR047177">
    <property type="entry name" value="Pept_M20A"/>
</dbReference>
<dbReference type="OrthoDB" id="3064516at2759"/>
<dbReference type="Gene3D" id="1.10.150.900">
    <property type="match status" value="1"/>
</dbReference>
<comment type="caution">
    <text evidence="9">The sequence shown here is derived from an EMBL/GenBank/DDBJ whole genome shotgun (WGS) entry which is preliminary data.</text>
</comment>
<feature type="binding site" evidence="7">
    <location>
        <position position="254"/>
    </location>
    <ligand>
        <name>Zn(2+)</name>
        <dbReference type="ChEBI" id="CHEBI:29105"/>
        <label>2</label>
    </ligand>
</feature>
<evidence type="ECO:0000313" key="9">
    <source>
        <dbReference type="EMBL" id="KAF7349046.1"/>
    </source>
</evidence>
<dbReference type="PANTHER" id="PTHR45962">
    <property type="entry name" value="N-FATTY-ACYL-AMINO ACID SYNTHASE/HYDROLASE PM20D1"/>
    <property type="match status" value="1"/>
</dbReference>
<accession>A0A8H7CV12</accession>
<dbReference type="InterPro" id="IPR036264">
    <property type="entry name" value="Bact_exopeptidase_dim_dom"/>
</dbReference>
<keyword evidence="2" id="KW-0645">Protease</keyword>
<feature type="binding site" evidence="7">
    <location>
        <position position="226"/>
    </location>
    <ligand>
        <name>Zn(2+)</name>
        <dbReference type="ChEBI" id="CHEBI:29105"/>
        <label>1</label>
    </ligand>
</feature>
<sequence>MRGLPLDDAPKPRRHCLLVFSVLFALSVAGVFFLSPHSVAFTRTAARDFQWLPISCPTQHSALAPAIQFTPSHKENVYVKRLQGAIQIRTETFDGAAQDGSDPWYDKFYEFEAYLLETFPDVFANLKLEHFATHGLLLTWQGSDESLAPIILMAHQDTVPVPDETVERWTHPPFAGHVDHEGWVWGRGVGDCKNTLIAELSAVSELFNAGFSPKRTVLLAFGFDEEGGAVHSARAIANHLEAKYGRDSIFMIVDEGGGVMEDYFGQTWVAPATVRREGQREHQGIGQRPWGAFEHSVRPFLSSSIYLSFADVISLPSNPAQISISLRHTTHPIRPTTQPTPHTGIGILSTLVAAIEAHPPPVALSAGNPFSEFAMCLREYDSVALYSSVEGVLTTRTGTIDGELKRALGHERTWDVAARLMAERSPGDKACVFPSSLLLVGGIDIFLGMGDSRLSTTQAVDIVRGGVKVNALPEEAHAIVNHRVSVDDSIESIQERYLALLKPEAAKFNLSVVDFGEDPPADAERYVRLEIPGGVGAEASPVTPARGDAWRVFSGTSLHLWPDAIVAPYLSTGGTDTRSYVRLTRAIYRFRGMRDSHRENTHTVDERVHVRGHMDAIEWVHAVIQNADADEWRGE</sequence>
<proteinExistence type="inferred from homology"/>
<dbReference type="SUPFAM" id="SSF53187">
    <property type="entry name" value="Zn-dependent exopeptidases"/>
    <property type="match status" value="1"/>
</dbReference>
<keyword evidence="10" id="KW-1185">Reference proteome</keyword>
<dbReference type="PIRSF" id="PIRSF037217">
    <property type="entry name" value="Carboxypeptidase_S"/>
    <property type="match status" value="1"/>
</dbReference>
<feature type="active site" description="Proton acceptor" evidence="6">
    <location>
        <position position="225"/>
    </location>
</feature>
<name>A0A8H7CV12_9AGAR</name>
<dbReference type="InterPro" id="IPR002933">
    <property type="entry name" value="Peptidase_M20"/>
</dbReference>
<dbReference type="Proteomes" id="UP000620124">
    <property type="component" value="Unassembled WGS sequence"/>
</dbReference>
<keyword evidence="5 7" id="KW-0862">Zinc</keyword>
<evidence type="ECO:0000256" key="2">
    <source>
        <dbReference type="ARBA" id="ARBA00022670"/>
    </source>
</evidence>
<dbReference type="EMBL" id="JACAZI010000011">
    <property type="protein sequence ID" value="KAF7349046.1"/>
    <property type="molecule type" value="Genomic_DNA"/>
</dbReference>